<keyword evidence="2" id="KW-1185">Reference proteome</keyword>
<evidence type="ECO:0000313" key="2">
    <source>
        <dbReference type="Proteomes" id="UP001632038"/>
    </source>
</evidence>
<dbReference type="AlphaFoldDB" id="A0ABD3BTR8"/>
<accession>A0ABD3BTR8</accession>
<gene>
    <name evidence="1" type="ORF">CASFOL_035418</name>
</gene>
<comment type="caution">
    <text evidence="1">The sequence shown here is derived from an EMBL/GenBank/DDBJ whole genome shotgun (WGS) entry which is preliminary data.</text>
</comment>
<sequence length="120" mass="13540">MSTAKEILEKIRHVKVVDLRFGYIEVLSSVAINDYRFPQSARTCLSVEVPTIMCSIRVLVGLLESSLNLESPAIETSDNFGRELMLTLARILLNKTPALEKMVFHNMRFTSSSPQLAIQR</sequence>
<proteinExistence type="predicted"/>
<name>A0ABD3BTR8_9LAMI</name>
<dbReference type="Proteomes" id="UP001632038">
    <property type="component" value="Unassembled WGS sequence"/>
</dbReference>
<reference evidence="2" key="1">
    <citation type="journal article" date="2024" name="IScience">
        <title>Strigolactones Initiate the Formation of Haustorium-like Structures in Castilleja.</title>
        <authorList>
            <person name="Buerger M."/>
            <person name="Peterson D."/>
            <person name="Chory J."/>
        </authorList>
    </citation>
    <scope>NUCLEOTIDE SEQUENCE [LARGE SCALE GENOMIC DNA]</scope>
</reference>
<dbReference type="EMBL" id="JAVIJP010000066">
    <property type="protein sequence ID" value="KAL3620506.1"/>
    <property type="molecule type" value="Genomic_DNA"/>
</dbReference>
<protein>
    <submittedName>
        <fullName evidence="1">Uncharacterized protein</fullName>
    </submittedName>
</protein>
<evidence type="ECO:0000313" key="1">
    <source>
        <dbReference type="EMBL" id="KAL3620506.1"/>
    </source>
</evidence>
<organism evidence="1 2">
    <name type="scientific">Castilleja foliolosa</name>
    <dbReference type="NCBI Taxonomy" id="1961234"/>
    <lineage>
        <taxon>Eukaryota</taxon>
        <taxon>Viridiplantae</taxon>
        <taxon>Streptophyta</taxon>
        <taxon>Embryophyta</taxon>
        <taxon>Tracheophyta</taxon>
        <taxon>Spermatophyta</taxon>
        <taxon>Magnoliopsida</taxon>
        <taxon>eudicotyledons</taxon>
        <taxon>Gunneridae</taxon>
        <taxon>Pentapetalae</taxon>
        <taxon>asterids</taxon>
        <taxon>lamiids</taxon>
        <taxon>Lamiales</taxon>
        <taxon>Orobanchaceae</taxon>
        <taxon>Pedicularideae</taxon>
        <taxon>Castillejinae</taxon>
        <taxon>Castilleja</taxon>
    </lineage>
</organism>